<protein>
    <recommendedName>
        <fullName evidence="2">Biotin transporter</fullName>
    </recommendedName>
</protein>
<keyword evidence="2 3" id="KW-0472">Membrane</keyword>
<comment type="similarity">
    <text evidence="1 2">Belongs to the BioY family.</text>
</comment>
<keyword evidence="3" id="KW-1133">Transmembrane helix</keyword>
<dbReference type="EMBL" id="JBHSLV010000055">
    <property type="protein sequence ID" value="MFC5395605.1"/>
    <property type="molecule type" value="Genomic_DNA"/>
</dbReference>
<keyword evidence="2" id="KW-1003">Cell membrane</keyword>
<evidence type="ECO:0000313" key="4">
    <source>
        <dbReference type="EMBL" id="MFC5395605.1"/>
    </source>
</evidence>
<dbReference type="PANTHER" id="PTHR34295:SF1">
    <property type="entry name" value="BIOTIN TRANSPORTER BIOY"/>
    <property type="match status" value="1"/>
</dbReference>
<keyword evidence="2" id="KW-0813">Transport</keyword>
<dbReference type="Pfam" id="PF02632">
    <property type="entry name" value="BioY"/>
    <property type="match status" value="1"/>
</dbReference>
<feature type="transmembrane region" description="Helical" evidence="3">
    <location>
        <begin position="22"/>
        <end position="44"/>
    </location>
</feature>
<sequence>MSDLSYAAPARFSPLGLQARPAHIKAAAVLLGTLVLAIASQISVPMVPVPMTMQTLAVMLVGALYGWRLGALTILAWLGEAAVGLPVLANGTGGLAPFMGPTAGYLASFPLVAVLVGWLAERGWNGGRPGFAFAAMLAGHVLCLALGGLWLAILIGPEKALLAGVVPFLLGSLVKSGLGATILMALARRTNKAEQA</sequence>
<evidence type="ECO:0000256" key="1">
    <source>
        <dbReference type="ARBA" id="ARBA00010692"/>
    </source>
</evidence>
<comment type="subcellular location">
    <subcellularLocation>
        <location evidence="2">Cell membrane</location>
        <topology evidence="2">Multi-pass membrane protein</topology>
    </subcellularLocation>
</comment>
<keyword evidence="3" id="KW-0812">Transmembrane</keyword>
<dbReference type="Proteomes" id="UP001596104">
    <property type="component" value="Unassembled WGS sequence"/>
</dbReference>
<dbReference type="Gene3D" id="1.10.1760.20">
    <property type="match status" value="1"/>
</dbReference>
<feature type="transmembrane region" description="Helical" evidence="3">
    <location>
        <begin position="56"/>
        <end position="78"/>
    </location>
</feature>
<feature type="transmembrane region" description="Helical" evidence="3">
    <location>
        <begin position="131"/>
        <end position="155"/>
    </location>
</feature>
<evidence type="ECO:0000256" key="3">
    <source>
        <dbReference type="SAM" id="Phobius"/>
    </source>
</evidence>
<name>A0ABW0HEV1_9HYPH</name>
<dbReference type="PIRSF" id="PIRSF016661">
    <property type="entry name" value="BioY"/>
    <property type="match status" value="1"/>
</dbReference>
<reference evidence="5" key="1">
    <citation type="journal article" date="2019" name="Int. J. Syst. Evol. Microbiol.">
        <title>The Global Catalogue of Microorganisms (GCM) 10K type strain sequencing project: providing services to taxonomists for standard genome sequencing and annotation.</title>
        <authorList>
            <consortium name="The Broad Institute Genomics Platform"/>
            <consortium name="The Broad Institute Genome Sequencing Center for Infectious Disease"/>
            <person name="Wu L."/>
            <person name="Ma J."/>
        </authorList>
    </citation>
    <scope>NUCLEOTIDE SEQUENCE [LARGE SCALE GENOMIC DNA]</scope>
    <source>
        <strain evidence="5">CGMCC 1.16326</strain>
    </source>
</reference>
<accession>A0ABW0HEV1</accession>
<evidence type="ECO:0000313" key="5">
    <source>
        <dbReference type="Proteomes" id="UP001596104"/>
    </source>
</evidence>
<gene>
    <name evidence="4" type="ORF">ACFPPC_23520</name>
</gene>
<evidence type="ECO:0000256" key="2">
    <source>
        <dbReference type="PIRNR" id="PIRNR016661"/>
    </source>
</evidence>
<comment type="caution">
    <text evidence="4">The sequence shown here is derived from an EMBL/GenBank/DDBJ whole genome shotgun (WGS) entry which is preliminary data.</text>
</comment>
<feature type="transmembrane region" description="Helical" evidence="3">
    <location>
        <begin position="98"/>
        <end position="119"/>
    </location>
</feature>
<organism evidence="4 5">
    <name type="scientific">Bosea vestrisii</name>
    <dbReference type="NCBI Taxonomy" id="151416"/>
    <lineage>
        <taxon>Bacteria</taxon>
        <taxon>Pseudomonadati</taxon>
        <taxon>Pseudomonadota</taxon>
        <taxon>Alphaproteobacteria</taxon>
        <taxon>Hyphomicrobiales</taxon>
        <taxon>Boseaceae</taxon>
        <taxon>Bosea</taxon>
    </lineage>
</organism>
<dbReference type="InterPro" id="IPR003784">
    <property type="entry name" value="BioY"/>
</dbReference>
<proteinExistence type="inferred from homology"/>
<dbReference type="RefSeq" id="WP_291677667.1">
    <property type="nucleotide sequence ID" value="NZ_JBHSLV010000055.1"/>
</dbReference>
<keyword evidence="5" id="KW-1185">Reference proteome</keyword>
<dbReference type="PANTHER" id="PTHR34295">
    <property type="entry name" value="BIOTIN TRANSPORTER BIOY"/>
    <property type="match status" value="1"/>
</dbReference>
<feature type="transmembrane region" description="Helical" evidence="3">
    <location>
        <begin position="161"/>
        <end position="187"/>
    </location>
</feature>